<dbReference type="PANTHER" id="PTHR46900">
    <property type="entry name" value="TYROSINE-PROTEIN PHOSPHATASE NON-RECEPTOR TYPE 13"/>
    <property type="match status" value="1"/>
</dbReference>
<evidence type="ECO:0000259" key="2">
    <source>
        <dbReference type="PROSITE" id="PS50106"/>
    </source>
</evidence>
<evidence type="ECO:0000256" key="1">
    <source>
        <dbReference type="SAM" id="MobiDB-lite"/>
    </source>
</evidence>
<dbReference type="Pfam" id="PF00595">
    <property type="entry name" value="PDZ"/>
    <property type="match status" value="1"/>
</dbReference>
<proteinExistence type="predicted"/>
<protein>
    <recommendedName>
        <fullName evidence="2">PDZ domain-containing protein</fullName>
    </recommendedName>
</protein>
<dbReference type="InterPro" id="IPR001478">
    <property type="entry name" value="PDZ"/>
</dbReference>
<dbReference type="Ensembl" id="ENSCMIT00000008003.1">
    <property type="protein sequence ID" value="ENSCMIP00000007777.1"/>
    <property type="gene ID" value="ENSCMIG00000004222.1"/>
</dbReference>
<dbReference type="Proteomes" id="UP000314986">
    <property type="component" value="Unassembled WGS sequence"/>
</dbReference>
<accession>A0A4W3GXT5</accession>
<dbReference type="PANTHER" id="PTHR46900:SF4">
    <property type="entry name" value="FERM AND PDZ DOMAIN CONTAINING 2"/>
    <property type="match status" value="1"/>
</dbReference>
<feature type="domain" description="PDZ" evidence="2">
    <location>
        <begin position="30"/>
        <end position="111"/>
    </location>
</feature>
<dbReference type="InterPro" id="IPR036034">
    <property type="entry name" value="PDZ_sf"/>
</dbReference>
<reference evidence="4" key="2">
    <citation type="journal article" date="2007" name="PLoS Biol.">
        <title>Survey sequencing and comparative analysis of the elephant shark (Callorhinchus milii) genome.</title>
        <authorList>
            <person name="Venkatesh B."/>
            <person name="Kirkness E.F."/>
            <person name="Loh Y.H."/>
            <person name="Halpern A.L."/>
            <person name="Lee A.P."/>
            <person name="Johnson J."/>
            <person name="Dandona N."/>
            <person name="Viswanathan L.D."/>
            <person name="Tay A."/>
            <person name="Venter J.C."/>
            <person name="Strausberg R.L."/>
            <person name="Brenner S."/>
        </authorList>
    </citation>
    <scope>NUCLEOTIDE SEQUENCE [LARGE SCALE GENOMIC DNA]</scope>
</reference>
<feature type="region of interest" description="Disordered" evidence="1">
    <location>
        <begin position="1"/>
        <end position="24"/>
    </location>
</feature>
<dbReference type="CDD" id="cd06696">
    <property type="entry name" value="PDZ4_PTPN13-like"/>
    <property type="match status" value="1"/>
</dbReference>
<reference evidence="3" key="5">
    <citation type="submission" date="2025-09" db="UniProtKB">
        <authorList>
            <consortium name="Ensembl"/>
        </authorList>
    </citation>
    <scope>IDENTIFICATION</scope>
</reference>
<dbReference type="Gene3D" id="2.30.42.10">
    <property type="match status" value="1"/>
</dbReference>
<keyword evidence="4" id="KW-1185">Reference proteome</keyword>
<name>A0A4W3GXT5_CALMI</name>
<sequence length="141" mass="15889">MEQELDPQARVMNEDEEEPKQSKTQEFEMFVTLKKNKKGSLGFTMVRSKLDNCYYIRDVLDNPAKGDGRLRAGDKLITVNGFDVTNVSHEDAIDLLRSVPDKLTLMVGRAAQNLLLPPPLDKIPDIVIQRGPNGQLGKWHS</sequence>
<dbReference type="InterPro" id="IPR052074">
    <property type="entry name" value="NonRcpt_TyrProt_Phosphatase"/>
</dbReference>
<dbReference type="InParanoid" id="A0A4W3GXT5"/>
<evidence type="ECO:0000313" key="3">
    <source>
        <dbReference type="Ensembl" id="ENSCMIP00000007777.1"/>
    </source>
</evidence>
<dbReference type="PROSITE" id="PS50106">
    <property type="entry name" value="PDZ"/>
    <property type="match status" value="1"/>
</dbReference>
<dbReference type="AlphaFoldDB" id="A0A4W3GXT5"/>
<reference evidence="4" key="1">
    <citation type="journal article" date="2006" name="Science">
        <title>Ancient noncoding elements conserved in the human genome.</title>
        <authorList>
            <person name="Venkatesh B."/>
            <person name="Kirkness E.F."/>
            <person name="Loh Y.H."/>
            <person name="Halpern A.L."/>
            <person name="Lee A.P."/>
            <person name="Johnson J."/>
            <person name="Dandona N."/>
            <person name="Viswanathan L.D."/>
            <person name="Tay A."/>
            <person name="Venter J.C."/>
            <person name="Strausberg R.L."/>
            <person name="Brenner S."/>
        </authorList>
    </citation>
    <scope>NUCLEOTIDE SEQUENCE [LARGE SCALE GENOMIC DNA]</scope>
</reference>
<reference evidence="3" key="4">
    <citation type="submission" date="2025-08" db="UniProtKB">
        <authorList>
            <consortium name="Ensembl"/>
        </authorList>
    </citation>
    <scope>IDENTIFICATION</scope>
</reference>
<dbReference type="STRING" id="7868.ENSCMIP00000007777"/>
<reference evidence="4" key="3">
    <citation type="journal article" date="2014" name="Nature">
        <title>Elephant shark genome provides unique insights into gnathostome evolution.</title>
        <authorList>
            <consortium name="International Elephant Shark Genome Sequencing Consortium"/>
            <person name="Venkatesh B."/>
            <person name="Lee A.P."/>
            <person name="Ravi V."/>
            <person name="Maurya A.K."/>
            <person name="Lian M.M."/>
            <person name="Swann J.B."/>
            <person name="Ohta Y."/>
            <person name="Flajnik M.F."/>
            <person name="Sutoh Y."/>
            <person name="Kasahara M."/>
            <person name="Hoon S."/>
            <person name="Gangu V."/>
            <person name="Roy S.W."/>
            <person name="Irimia M."/>
            <person name="Korzh V."/>
            <person name="Kondrychyn I."/>
            <person name="Lim Z.W."/>
            <person name="Tay B.H."/>
            <person name="Tohari S."/>
            <person name="Kong K.W."/>
            <person name="Ho S."/>
            <person name="Lorente-Galdos B."/>
            <person name="Quilez J."/>
            <person name="Marques-Bonet T."/>
            <person name="Raney B.J."/>
            <person name="Ingham P.W."/>
            <person name="Tay A."/>
            <person name="Hillier L.W."/>
            <person name="Minx P."/>
            <person name="Boehm T."/>
            <person name="Wilson R.K."/>
            <person name="Brenner S."/>
            <person name="Warren W.C."/>
        </authorList>
    </citation>
    <scope>NUCLEOTIDE SEQUENCE [LARGE SCALE GENOMIC DNA]</scope>
</reference>
<dbReference type="SMART" id="SM00228">
    <property type="entry name" value="PDZ"/>
    <property type="match status" value="1"/>
</dbReference>
<evidence type="ECO:0000313" key="4">
    <source>
        <dbReference type="Proteomes" id="UP000314986"/>
    </source>
</evidence>
<organism evidence="3 4">
    <name type="scientific">Callorhinchus milii</name>
    <name type="common">Ghost shark</name>
    <dbReference type="NCBI Taxonomy" id="7868"/>
    <lineage>
        <taxon>Eukaryota</taxon>
        <taxon>Metazoa</taxon>
        <taxon>Chordata</taxon>
        <taxon>Craniata</taxon>
        <taxon>Vertebrata</taxon>
        <taxon>Chondrichthyes</taxon>
        <taxon>Holocephali</taxon>
        <taxon>Chimaeriformes</taxon>
        <taxon>Callorhinchidae</taxon>
        <taxon>Callorhinchus</taxon>
    </lineage>
</organism>
<dbReference type="SUPFAM" id="SSF50156">
    <property type="entry name" value="PDZ domain-like"/>
    <property type="match status" value="1"/>
</dbReference>